<dbReference type="Pfam" id="PF02558">
    <property type="entry name" value="ApbA"/>
    <property type="match status" value="1"/>
</dbReference>
<dbReference type="PROSITE" id="PS51257">
    <property type="entry name" value="PROKAR_LIPOPROTEIN"/>
    <property type="match status" value="1"/>
</dbReference>
<dbReference type="SUPFAM" id="SSF48179">
    <property type="entry name" value="6-phosphogluconate dehydrogenase C-terminal domain-like"/>
    <property type="match status" value="1"/>
</dbReference>
<dbReference type="AlphaFoldDB" id="A0A6B0YW57"/>
<evidence type="ECO:0000313" key="7">
    <source>
        <dbReference type="EMBL" id="MXY94867.1"/>
    </source>
</evidence>
<comment type="similarity">
    <text evidence="1 4">Belongs to the ketopantoate reductase family.</text>
</comment>
<feature type="domain" description="Ketopantoate reductase C-terminal" evidence="6">
    <location>
        <begin position="182"/>
        <end position="308"/>
    </location>
</feature>
<reference evidence="7" key="1">
    <citation type="submission" date="2019-09" db="EMBL/GenBank/DDBJ databases">
        <title>Characterisation of the sponge microbiome using genome-centric metagenomics.</title>
        <authorList>
            <person name="Engelberts J.P."/>
            <person name="Robbins S.J."/>
            <person name="De Goeij J.M."/>
            <person name="Aranda M."/>
            <person name="Bell S.C."/>
            <person name="Webster N.S."/>
        </authorList>
    </citation>
    <scope>NUCLEOTIDE SEQUENCE</scope>
    <source>
        <strain evidence="7">SB0664_bin_27</strain>
    </source>
</reference>
<evidence type="ECO:0000256" key="3">
    <source>
        <dbReference type="ARBA" id="ARBA00023002"/>
    </source>
</evidence>
<comment type="pathway">
    <text evidence="4">Cofactor biosynthesis; (R)-pantothenate biosynthesis; (R)-pantoate from 3-methyl-2-oxobutanoate: step 2/2.</text>
</comment>
<dbReference type="InterPro" id="IPR008927">
    <property type="entry name" value="6-PGluconate_DH-like_C_sf"/>
</dbReference>
<sequence length="313" mass="33021">MTDWKPEVAVVGAGAMGCLFGGLLAEGGLDVTLIDVWQEHVDLINKNGLRMLGYGGDRNIPVRATTDPGGMGPVDVLFVQCKAPYTQDAVRRVLHLLRDDSVAISFQNGLGNEENIGEVTGMERVLGGVTAQGAAVEGPGAVRNFGNLPTHIGEMGGGVSERAERIAGALDSAGLQTSAVADIRQAIWKKLLANIAISPTSAIANMTIKQVFAVPELRETAFEALDEAVEVARAEGIDLNAAETREVINQIAGPDGTGDNKSSLCVDILNRRPCEVDVISGAVVRLSRKHDIPTPVNKTLVAAIKALESHYLN</sequence>
<dbReference type="FunFam" id="1.10.1040.10:FF:000017">
    <property type="entry name" value="2-dehydropantoate 2-reductase"/>
    <property type="match status" value="1"/>
</dbReference>
<keyword evidence="2 4" id="KW-0521">NADP</keyword>
<feature type="domain" description="Ketopantoate reductase N-terminal" evidence="5">
    <location>
        <begin position="8"/>
        <end position="156"/>
    </location>
</feature>
<dbReference type="InterPro" id="IPR051402">
    <property type="entry name" value="KPR-Related"/>
</dbReference>
<accession>A0A6B0YW57</accession>
<keyword evidence="3 4" id="KW-0560">Oxidoreductase</keyword>
<evidence type="ECO:0000256" key="2">
    <source>
        <dbReference type="ARBA" id="ARBA00022857"/>
    </source>
</evidence>
<proteinExistence type="inferred from homology"/>
<dbReference type="SUPFAM" id="SSF51735">
    <property type="entry name" value="NAD(P)-binding Rossmann-fold domains"/>
    <property type="match status" value="1"/>
</dbReference>
<dbReference type="InterPro" id="IPR013752">
    <property type="entry name" value="KPA_reductase"/>
</dbReference>
<dbReference type="GO" id="GO:0008677">
    <property type="term" value="F:2-dehydropantoate 2-reductase activity"/>
    <property type="evidence" value="ECO:0007669"/>
    <property type="project" value="UniProtKB-EC"/>
</dbReference>
<organism evidence="7">
    <name type="scientific">Caldilineaceae bacterium SB0664_bin_27</name>
    <dbReference type="NCBI Taxonomy" id="2605260"/>
    <lineage>
        <taxon>Bacteria</taxon>
        <taxon>Bacillati</taxon>
        <taxon>Chloroflexota</taxon>
        <taxon>Caldilineae</taxon>
        <taxon>Caldilineales</taxon>
        <taxon>Caldilineaceae</taxon>
    </lineage>
</organism>
<dbReference type="InterPro" id="IPR003710">
    <property type="entry name" value="ApbA"/>
</dbReference>
<dbReference type="EC" id="1.1.1.169" evidence="4"/>
<evidence type="ECO:0000256" key="1">
    <source>
        <dbReference type="ARBA" id="ARBA00007870"/>
    </source>
</evidence>
<dbReference type="InterPro" id="IPR013332">
    <property type="entry name" value="KPR_N"/>
</dbReference>
<dbReference type="UniPathway" id="UPA00028">
    <property type="reaction ID" value="UER00004"/>
</dbReference>
<comment type="function">
    <text evidence="4">Catalyzes the NADPH-dependent reduction of ketopantoate into pantoic acid.</text>
</comment>
<comment type="catalytic activity">
    <reaction evidence="4">
        <text>(R)-pantoate + NADP(+) = 2-dehydropantoate + NADPH + H(+)</text>
        <dbReference type="Rhea" id="RHEA:16233"/>
        <dbReference type="ChEBI" id="CHEBI:11561"/>
        <dbReference type="ChEBI" id="CHEBI:15378"/>
        <dbReference type="ChEBI" id="CHEBI:15980"/>
        <dbReference type="ChEBI" id="CHEBI:57783"/>
        <dbReference type="ChEBI" id="CHEBI:58349"/>
        <dbReference type="EC" id="1.1.1.169"/>
    </reaction>
</comment>
<dbReference type="EMBL" id="VXRG01000129">
    <property type="protein sequence ID" value="MXY94867.1"/>
    <property type="molecule type" value="Genomic_DNA"/>
</dbReference>
<dbReference type="Gene3D" id="3.40.50.720">
    <property type="entry name" value="NAD(P)-binding Rossmann-like Domain"/>
    <property type="match status" value="1"/>
</dbReference>
<dbReference type="NCBIfam" id="TIGR00745">
    <property type="entry name" value="apbA_panE"/>
    <property type="match status" value="1"/>
</dbReference>
<dbReference type="PANTHER" id="PTHR21708:SF26">
    <property type="entry name" value="2-DEHYDROPANTOATE 2-REDUCTASE"/>
    <property type="match status" value="1"/>
</dbReference>
<comment type="caution">
    <text evidence="7">The sequence shown here is derived from an EMBL/GenBank/DDBJ whole genome shotgun (WGS) entry which is preliminary data.</text>
</comment>
<evidence type="ECO:0000259" key="6">
    <source>
        <dbReference type="Pfam" id="PF08546"/>
    </source>
</evidence>
<dbReference type="GO" id="GO:0005737">
    <property type="term" value="C:cytoplasm"/>
    <property type="evidence" value="ECO:0007669"/>
    <property type="project" value="TreeGrafter"/>
</dbReference>
<dbReference type="Pfam" id="PF08546">
    <property type="entry name" value="ApbA_C"/>
    <property type="match status" value="1"/>
</dbReference>
<keyword evidence="4" id="KW-0566">Pantothenate biosynthesis</keyword>
<name>A0A6B0YW57_9CHLR</name>
<evidence type="ECO:0000259" key="5">
    <source>
        <dbReference type="Pfam" id="PF02558"/>
    </source>
</evidence>
<gene>
    <name evidence="7" type="ORF">F4Y42_15615</name>
</gene>
<dbReference type="InterPro" id="IPR013328">
    <property type="entry name" value="6PGD_dom2"/>
</dbReference>
<dbReference type="InterPro" id="IPR036291">
    <property type="entry name" value="NAD(P)-bd_dom_sf"/>
</dbReference>
<dbReference type="Gene3D" id="1.10.1040.10">
    <property type="entry name" value="N-(1-d-carboxylethyl)-l-norvaline Dehydrogenase, domain 2"/>
    <property type="match status" value="1"/>
</dbReference>
<dbReference type="GO" id="GO:0015940">
    <property type="term" value="P:pantothenate biosynthetic process"/>
    <property type="evidence" value="ECO:0007669"/>
    <property type="project" value="UniProtKB-UniPathway"/>
</dbReference>
<evidence type="ECO:0000256" key="4">
    <source>
        <dbReference type="RuleBase" id="RU362068"/>
    </source>
</evidence>
<protein>
    <recommendedName>
        <fullName evidence="4">2-dehydropantoate 2-reductase</fullName>
        <ecNumber evidence="4">1.1.1.169</ecNumber>
    </recommendedName>
    <alternativeName>
        <fullName evidence="4">Ketopantoate reductase</fullName>
    </alternativeName>
</protein>
<dbReference type="PANTHER" id="PTHR21708">
    <property type="entry name" value="PROBABLE 2-DEHYDROPANTOATE 2-REDUCTASE"/>
    <property type="match status" value="1"/>
</dbReference>